<dbReference type="Pfam" id="PF00533">
    <property type="entry name" value="BRCT"/>
    <property type="match status" value="1"/>
</dbReference>
<dbReference type="SUPFAM" id="SSF52113">
    <property type="entry name" value="BRCT domain"/>
    <property type="match status" value="2"/>
</dbReference>
<dbReference type="GO" id="GO:0033314">
    <property type="term" value="P:mitotic DNA replication checkpoint signaling"/>
    <property type="evidence" value="ECO:0007669"/>
    <property type="project" value="TreeGrafter"/>
</dbReference>
<dbReference type="GO" id="GO:0007095">
    <property type="term" value="P:mitotic G2 DNA damage checkpoint signaling"/>
    <property type="evidence" value="ECO:0007669"/>
    <property type="project" value="TreeGrafter"/>
</dbReference>
<keyword evidence="1" id="KW-0677">Repeat</keyword>
<dbReference type="WBParaSite" id="nOo.2.0.1.t01613-RA">
    <property type="protein sequence ID" value="nOo.2.0.1.t01613-RA"/>
    <property type="gene ID" value="nOo.2.0.1.g01613"/>
</dbReference>
<evidence type="ECO:0000313" key="5">
    <source>
        <dbReference type="WBParaSite" id="nOo.2.0.1.t01613-RA"/>
    </source>
</evidence>
<dbReference type="PANTHER" id="PTHR13561">
    <property type="entry name" value="DNA REPLICATION REGULATOR DPB11-RELATED"/>
    <property type="match status" value="1"/>
</dbReference>
<gene>
    <name evidence="3" type="ORF">NOO_LOCUS1613</name>
</gene>
<evidence type="ECO:0000313" key="4">
    <source>
        <dbReference type="Proteomes" id="UP000271087"/>
    </source>
</evidence>
<feature type="domain" description="BRCT" evidence="2">
    <location>
        <begin position="247"/>
        <end position="339"/>
    </location>
</feature>
<sequence length="382" mass="43800">MLLKTTRKKNNSSSEDIEMVRKYQLWMLKAEVGEAVAGSPNSNELTHQEDLFQGGGRGNQFALLLEVFLTANDIVMIANPLNSNDFHQSLTKMFKFQSQDLEFYESIEMDEKNLCNYLIMIIEQVRVYGALALITCIKRKERLPKRHLPIWSTTLQDSIVCFSGIEMKTRKHQILLVKMMGGTISKAFTKKVTHLVADSQDTKSKKFVTAIDYAIPVLSVSWIFAAWKSAKVFSERKYTDEKFINEHKLQIFAKCVISCSGIAPQNRSTLSHLIEANGGVYTGNMKKNHCTHLVTDLNSGEKYKIARKWGWNQIRIVRLRWVTKSVEKGYRLPERLYETKINSAIECSTPRASQLTQFQPLTNLEISTIRRSTDQQTIELIM</sequence>
<dbReference type="FunFam" id="3.40.50.10190:FF:000010">
    <property type="entry name" value="DNA topoisomerase II binding protein 1"/>
    <property type="match status" value="1"/>
</dbReference>
<dbReference type="EMBL" id="UYRW01000211">
    <property type="protein sequence ID" value="VDK64535.1"/>
    <property type="molecule type" value="Genomic_DNA"/>
</dbReference>
<protein>
    <submittedName>
        <fullName evidence="5">BRCT domain-containing protein</fullName>
    </submittedName>
</protein>
<dbReference type="Pfam" id="PF12738">
    <property type="entry name" value="PTCB-BRCT"/>
    <property type="match status" value="1"/>
</dbReference>
<feature type="domain" description="BRCT" evidence="2">
    <location>
        <begin position="176"/>
        <end position="240"/>
    </location>
</feature>
<proteinExistence type="predicted"/>
<dbReference type="OrthoDB" id="251770at2759"/>
<name>A0A182E0Y2_ONCOC</name>
<dbReference type="GO" id="GO:0006270">
    <property type="term" value="P:DNA replication initiation"/>
    <property type="evidence" value="ECO:0007669"/>
    <property type="project" value="TreeGrafter"/>
</dbReference>
<dbReference type="STRING" id="42157.A0A182E0Y2"/>
<evidence type="ECO:0000313" key="3">
    <source>
        <dbReference type="EMBL" id="VDK64535.1"/>
    </source>
</evidence>
<dbReference type="SMART" id="SM00292">
    <property type="entry name" value="BRCT"/>
    <property type="match status" value="2"/>
</dbReference>
<reference evidence="3 4" key="2">
    <citation type="submission" date="2018-08" db="EMBL/GenBank/DDBJ databases">
        <authorList>
            <person name="Laetsch R D."/>
            <person name="Stevens L."/>
            <person name="Kumar S."/>
            <person name="Blaxter L. M."/>
        </authorList>
    </citation>
    <scope>NUCLEOTIDE SEQUENCE [LARGE SCALE GENOMIC DNA]</scope>
</reference>
<dbReference type="Proteomes" id="UP000271087">
    <property type="component" value="Unassembled WGS sequence"/>
</dbReference>
<dbReference type="InterPro" id="IPR059215">
    <property type="entry name" value="BRCT2_TopBP1-like"/>
</dbReference>
<dbReference type="InterPro" id="IPR036420">
    <property type="entry name" value="BRCT_dom_sf"/>
</dbReference>
<dbReference type="PANTHER" id="PTHR13561:SF20">
    <property type="entry name" value="DNA TOPOISOMERASE 2-BINDING PROTEIN 1"/>
    <property type="match status" value="1"/>
</dbReference>
<dbReference type="InterPro" id="IPR001357">
    <property type="entry name" value="BRCT_dom"/>
</dbReference>
<dbReference type="Gene3D" id="3.40.50.10190">
    <property type="entry name" value="BRCT domain"/>
    <property type="match status" value="2"/>
</dbReference>
<reference evidence="5" key="1">
    <citation type="submission" date="2016-06" db="UniProtKB">
        <authorList>
            <consortium name="WormBaseParasite"/>
        </authorList>
    </citation>
    <scope>IDENTIFICATION</scope>
</reference>
<keyword evidence="4" id="KW-1185">Reference proteome</keyword>
<dbReference type="AlphaFoldDB" id="A0A182E0Y2"/>
<accession>A0A182E0Y2</accession>
<dbReference type="CDD" id="cd17731">
    <property type="entry name" value="BRCT_TopBP1_rpt2_like"/>
    <property type="match status" value="1"/>
</dbReference>
<evidence type="ECO:0000256" key="1">
    <source>
        <dbReference type="ARBA" id="ARBA00022737"/>
    </source>
</evidence>
<dbReference type="PROSITE" id="PS50172">
    <property type="entry name" value="BRCT"/>
    <property type="match status" value="2"/>
</dbReference>
<organism evidence="5">
    <name type="scientific">Onchocerca ochengi</name>
    <name type="common">Filarial nematode worm</name>
    <dbReference type="NCBI Taxonomy" id="42157"/>
    <lineage>
        <taxon>Eukaryota</taxon>
        <taxon>Metazoa</taxon>
        <taxon>Ecdysozoa</taxon>
        <taxon>Nematoda</taxon>
        <taxon>Chromadorea</taxon>
        <taxon>Rhabditida</taxon>
        <taxon>Spirurina</taxon>
        <taxon>Spiruromorpha</taxon>
        <taxon>Filarioidea</taxon>
        <taxon>Onchocercidae</taxon>
        <taxon>Onchocerca</taxon>
    </lineage>
</organism>
<evidence type="ECO:0000259" key="2">
    <source>
        <dbReference type="PROSITE" id="PS50172"/>
    </source>
</evidence>